<dbReference type="InterPro" id="IPR052156">
    <property type="entry name" value="BCAA_Transport_ATP-bd_LivF"/>
</dbReference>
<dbReference type="OrthoDB" id="9776369at2"/>
<dbReference type="eggNOG" id="COG0410">
    <property type="taxonomic scope" value="Bacteria"/>
</dbReference>
<evidence type="ECO:0000313" key="8">
    <source>
        <dbReference type="EMBL" id="SAI67482.1"/>
    </source>
</evidence>
<reference evidence="8 9" key="1">
    <citation type="submission" date="2016-04" db="EMBL/GenBank/DDBJ databases">
        <authorList>
            <consortium name="Pathogen Informatics"/>
        </authorList>
    </citation>
    <scope>NUCLEOTIDE SEQUENCE [LARGE SCALE GENOMIC DNA]</scope>
    <source>
        <strain evidence="8 9">H044680328</strain>
    </source>
</reference>
<keyword evidence="5 8" id="KW-0067">ATP-binding</keyword>
<dbReference type="PROSITE" id="PS50893">
    <property type="entry name" value="ABC_TRANSPORTER_2"/>
    <property type="match status" value="1"/>
</dbReference>
<dbReference type="SMART" id="SM00382">
    <property type="entry name" value="AAA"/>
    <property type="match status" value="1"/>
</dbReference>
<dbReference type="EMBL" id="LT546645">
    <property type="protein sequence ID" value="SAI67482.1"/>
    <property type="molecule type" value="Genomic_DNA"/>
</dbReference>
<dbReference type="PANTHER" id="PTHR43820:SF2">
    <property type="entry name" value="ABC TRANSPORTER ATP-BINDING PROTEIN"/>
    <property type="match status" value="1"/>
</dbReference>
<name>A0A157QG94_9BORD</name>
<organism evidence="8 9">
    <name type="scientific">Bordetella trematum</name>
    <dbReference type="NCBI Taxonomy" id="123899"/>
    <lineage>
        <taxon>Bacteria</taxon>
        <taxon>Pseudomonadati</taxon>
        <taxon>Pseudomonadota</taxon>
        <taxon>Betaproteobacteria</taxon>
        <taxon>Burkholderiales</taxon>
        <taxon>Alcaligenaceae</taxon>
        <taxon>Bordetella</taxon>
    </lineage>
</organism>
<dbReference type="GO" id="GO:0015658">
    <property type="term" value="F:branched-chain amino acid transmembrane transporter activity"/>
    <property type="evidence" value="ECO:0007669"/>
    <property type="project" value="TreeGrafter"/>
</dbReference>
<dbReference type="RefSeq" id="WP_025515464.1">
    <property type="nucleotide sequence ID" value="NZ_CP016340.1"/>
</dbReference>
<dbReference type="Pfam" id="PF00005">
    <property type="entry name" value="ABC_tran"/>
    <property type="match status" value="1"/>
</dbReference>
<sequence>MLSMEGVASGYGASQVLFGVDMEIGAGQVVTLLGRNGMGKTTLLRTLFAQLPLRSGTIRFAGQSIGQWPTDRIARAGLALVPEGRQCFPNLTVREHLTAFTARRNPGMGEPWTPQRVFELFPRLGERAGNMGNQLSGGEQQMLAIGRALVTNPQLLILDEATEGLAPKIREEIWQCLARLRASGQTTLVIDKYVERLLALADNHVILERGKVVWTGDSAALDADRGLWERYLGV</sequence>
<evidence type="ECO:0000256" key="6">
    <source>
        <dbReference type="ARBA" id="ARBA00022970"/>
    </source>
</evidence>
<keyword evidence="2" id="KW-0813">Transport</keyword>
<dbReference type="Gene3D" id="3.40.50.300">
    <property type="entry name" value="P-loop containing nucleotide triphosphate hydrolases"/>
    <property type="match status" value="1"/>
</dbReference>
<protein>
    <submittedName>
        <fullName evidence="8">ABC transporter ATP-binding protein</fullName>
    </submittedName>
</protein>
<evidence type="ECO:0000313" key="9">
    <source>
        <dbReference type="Proteomes" id="UP000076825"/>
    </source>
</evidence>
<dbReference type="GO" id="GO:0005524">
    <property type="term" value="F:ATP binding"/>
    <property type="evidence" value="ECO:0007669"/>
    <property type="project" value="UniProtKB-KW"/>
</dbReference>
<evidence type="ECO:0000256" key="5">
    <source>
        <dbReference type="ARBA" id="ARBA00022840"/>
    </source>
</evidence>
<keyword evidence="4" id="KW-0547">Nucleotide-binding</keyword>
<dbReference type="GeneID" id="56587835"/>
<dbReference type="GO" id="GO:0016887">
    <property type="term" value="F:ATP hydrolysis activity"/>
    <property type="evidence" value="ECO:0007669"/>
    <property type="project" value="InterPro"/>
</dbReference>
<proteinExistence type="inferred from homology"/>
<keyword evidence="3" id="KW-0472">Membrane</keyword>
<dbReference type="Proteomes" id="UP000076825">
    <property type="component" value="Chromosome 1"/>
</dbReference>
<dbReference type="PANTHER" id="PTHR43820">
    <property type="entry name" value="HIGH-AFFINITY BRANCHED-CHAIN AMINO ACID TRANSPORT ATP-BINDING PROTEIN LIVF"/>
    <property type="match status" value="1"/>
</dbReference>
<accession>A0A157QG94</accession>
<dbReference type="KEGG" id="btrm:SAMEA390648700759"/>
<dbReference type="InterPro" id="IPR003593">
    <property type="entry name" value="AAA+_ATPase"/>
</dbReference>
<comment type="similarity">
    <text evidence="1">Belongs to the ABC transporter superfamily.</text>
</comment>
<keyword evidence="9" id="KW-1185">Reference proteome</keyword>
<dbReference type="SUPFAM" id="SSF52540">
    <property type="entry name" value="P-loop containing nucleoside triphosphate hydrolases"/>
    <property type="match status" value="1"/>
</dbReference>
<keyword evidence="3" id="KW-1003">Cell membrane</keyword>
<evidence type="ECO:0000259" key="7">
    <source>
        <dbReference type="PROSITE" id="PS50893"/>
    </source>
</evidence>
<evidence type="ECO:0000256" key="1">
    <source>
        <dbReference type="ARBA" id="ARBA00005417"/>
    </source>
</evidence>
<dbReference type="STRING" id="123899.SAMEA3906487_00759"/>
<evidence type="ECO:0000256" key="3">
    <source>
        <dbReference type="ARBA" id="ARBA00022475"/>
    </source>
</evidence>
<keyword evidence="6" id="KW-0029">Amino-acid transport</keyword>
<gene>
    <name evidence="8" type="primary">livF_1</name>
    <name evidence="8" type="ORF">SAMEA3906487_00759</name>
</gene>
<dbReference type="InterPro" id="IPR017871">
    <property type="entry name" value="ABC_transporter-like_CS"/>
</dbReference>
<dbReference type="InterPro" id="IPR027417">
    <property type="entry name" value="P-loop_NTPase"/>
</dbReference>
<dbReference type="CDD" id="cd03224">
    <property type="entry name" value="ABC_TM1139_LivF_branched"/>
    <property type="match status" value="1"/>
</dbReference>
<dbReference type="AlphaFoldDB" id="A0A157QG94"/>
<dbReference type="InterPro" id="IPR003439">
    <property type="entry name" value="ABC_transporter-like_ATP-bd"/>
</dbReference>
<dbReference type="GO" id="GO:0015807">
    <property type="term" value="P:L-amino acid transport"/>
    <property type="evidence" value="ECO:0007669"/>
    <property type="project" value="TreeGrafter"/>
</dbReference>
<dbReference type="PATRIC" id="fig|123899.6.peg.732"/>
<dbReference type="PROSITE" id="PS00211">
    <property type="entry name" value="ABC_TRANSPORTER_1"/>
    <property type="match status" value="1"/>
</dbReference>
<evidence type="ECO:0000256" key="4">
    <source>
        <dbReference type="ARBA" id="ARBA00022741"/>
    </source>
</evidence>
<evidence type="ECO:0000256" key="2">
    <source>
        <dbReference type="ARBA" id="ARBA00022448"/>
    </source>
</evidence>
<feature type="domain" description="ABC transporter" evidence="7">
    <location>
        <begin position="2"/>
        <end position="234"/>
    </location>
</feature>